<dbReference type="GO" id="GO:0009409">
    <property type="term" value="P:response to cold"/>
    <property type="evidence" value="ECO:0007669"/>
    <property type="project" value="TreeGrafter"/>
</dbReference>
<keyword evidence="1" id="KW-0677">Repeat</keyword>
<dbReference type="GO" id="GO:0001786">
    <property type="term" value="F:phosphatidylserine binding"/>
    <property type="evidence" value="ECO:0007669"/>
    <property type="project" value="TreeGrafter"/>
</dbReference>
<protein>
    <submittedName>
        <fullName evidence="3">Annexin D8-like</fullName>
    </submittedName>
</protein>
<dbReference type="PANTHER" id="PTHR10502:SF190">
    <property type="entry name" value="OS09G0453300 PROTEIN"/>
    <property type="match status" value="1"/>
</dbReference>
<reference evidence="3" key="1">
    <citation type="journal article" date="2019" name="Sci. Rep.">
        <title>Draft genome of Tanacetum cinerariifolium, the natural source of mosquito coil.</title>
        <authorList>
            <person name="Yamashiro T."/>
            <person name="Shiraishi A."/>
            <person name="Satake H."/>
            <person name="Nakayama K."/>
        </authorList>
    </citation>
    <scope>NUCLEOTIDE SEQUENCE</scope>
</reference>
<dbReference type="EMBL" id="BKCJ010000527">
    <property type="protein sequence ID" value="GEU33997.1"/>
    <property type="molecule type" value="Genomic_DNA"/>
</dbReference>
<dbReference type="InterPro" id="IPR018502">
    <property type="entry name" value="Annexin_repeat"/>
</dbReference>
<dbReference type="GO" id="GO:0005737">
    <property type="term" value="C:cytoplasm"/>
    <property type="evidence" value="ECO:0007669"/>
    <property type="project" value="TreeGrafter"/>
</dbReference>
<dbReference type="GO" id="GO:0005544">
    <property type="term" value="F:calcium-dependent phospholipid binding"/>
    <property type="evidence" value="ECO:0007669"/>
    <property type="project" value="InterPro"/>
</dbReference>
<name>A0A6L2JBT3_TANCI</name>
<dbReference type="SMART" id="SM00335">
    <property type="entry name" value="ANX"/>
    <property type="match status" value="3"/>
</dbReference>
<dbReference type="SUPFAM" id="SSF47874">
    <property type="entry name" value="Annexin"/>
    <property type="match status" value="1"/>
</dbReference>
<dbReference type="GO" id="GO:0005886">
    <property type="term" value="C:plasma membrane"/>
    <property type="evidence" value="ECO:0007669"/>
    <property type="project" value="TreeGrafter"/>
</dbReference>
<dbReference type="Pfam" id="PF00191">
    <property type="entry name" value="Annexin"/>
    <property type="match status" value="2"/>
</dbReference>
<dbReference type="GO" id="GO:0009651">
    <property type="term" value="P:response to salt stress"/>
    <property type="evidence" value="ECO:0007669"/>
    <property type="project" value="TreeGrafter"/>
</dbReference>
<dbReference type="PROSITE" id="PS51897">
    <property type="entry name" value="ANNEXIN_2"/>
    <property type="match status" value="2"/>
</dbReference>
<sequence>MAKPLSQTSLEDICKQVHGCIGNFNLLVRVLASHLRQQDYQKIREKYMETYGEDLHDRLQNQIDGHTSKTSTILSLSILNQHERDAIIAKNAIFKERDSVNYKALIEIYVGRKSSHFFLIQQAYQSKYRRNLDQDIMSIEPPHSYQKMLMALAASQKAHSADVSVHIGKCDAQRLFQTGKATSGGFKIDEGVVLEILTKRSIPQLKLTFTIYKHIYGHSYTKGEFEDALKFVVKFLNNSPKYYAKVLEAIIKGRTADKGELERIIVSQSETGMKKIRKSYKNIFGMDLRDAIVESVPVGDFRDLLPCIRRKVYVVLNATIEAHKGGDGMSFLFTSNKKSLNVSFFDRAGFPSRVIPSEAPRLNIESDSSSSESS</sequence>
<dbReference type="Gene3D" id="1.10.220.10">
    <property type="entry name" value="Annexin"/>
    <property type="match status" value="4"/>
</dbReference>
<dbReference type="GO" id="GO:0009408">
    <property type="term" value="P:response to heat"/>
    <property type="evidence" value="ECO:0007669"/>
    <property type="project" value="TreeGrafter"/>
</dbReference>
<keyword evidence="2" id="KW-0041">Annexin</keyword>
<evidence type="ECO:0000256" key="1">
    <source>
        <dbReference type="ARBA" id="ARBA00022737"/>
    </source>
</evidence>
<dbReference type="PANTHER" id="PTHR10502">
    <property type="entry name" value="ANNEXIN"/>
    <property type="match status" value="1"/>
</dbReference>
<accession>A0A6L2JBT3</accession>
<dbReference type="GO" id="GO:0005509">
    <property type="term" value="F:calcium ion binding"/>
    <property type="evidence" value="ECO:0007669"/>
    <property type="project" value="InterPro"/>
</dbReference>
<dbReference type="AlphaFoldDB" id="A0A6L2JBT3"/>
<comment type="caution">
    <text evidence="3">The sequence shown here is derived from an EMBL/GenBank/DDBJ whole genome shotgun (WGS) entry which is preliminary data.</text>
</comment>
<organism evidence="3">
    <name type="scientific">Tanacetum cinerariifolium</name>
    <name type="common">Dalmatian daisy</name>
    <name type="synonym">Chrysanthemum cinerariifolium</name>
    <dbReference type="NCBI Taxonomy" id="118510"/>
    <lineage>
        <taxon>Eukaryota</taxon>
        <taxon>Viridiplantae</taxon>
        <taxon>Streptophyta</taxon>
        <taxon>Embryophyta</taxon>
        <taxon>Tracheophyta</taxon>
        <taxon>Spermatophyta</taxon>
        <taxon>Magnoliopsida</taxon>
        <taxon>eudicotyledons</taxon>
        <taxon>Gunneridae</taxon>
        <taxon>Pentapetalae</taxon>
        <taxon>asterids</taxon>
        <taxon>campanulids</taxon>
        <taxon>Asterales</taxon>
        <taxon>Asteraceae</taxon>
        <taxon>Asteroideae</taxon>
        <taxon>Anthemideae</taxon>
        <taxon>Anthemidinae</taxon>
        <taxon>Tanacetum</taxon>
    </lineage>
</organism>
<dbReference type="InterPro" id="IPR037104">
    <property type="entry name" value="Annexin_sf"/>
</dbReference>
<proteinExistence type="predicted"/>
<evidence type="ECO:0000256" key="2">
    <source>
        <dbReference type="ARBA" id="ARBA00023216"/>
    </source>
</evidence>
<dbReference type="GO" id="GO:0009414">
    <property type="term" value="P:response to water deprivation"/>
    <property type="evidence" value="ECO:0007669"/>
    <property type="project" value="TreeGrafter"/>
</dbReference>
<gene>
    <name evidence="3" type="ORF">Tci_005975</name>
</gene>
<evidence type="ECO:0000313" key="3">
    <source>
        <dbReference type="EMBL" id="GEU33997.1"/>
    </source>
</evidence>